<dbReference type="Proteomes" id="UP000094580">
    <property type="component" value="Unassembled WGS sequence"/>
</dbReference>
<reference evidence="1 2" key="1">
    <citation type="submission" date="2016-07" db="EMBL/GenBank/DDBJ databases">
        <authorList>
            <person name="Townsley L."/>
            <person name="Shank E.A."/>
        </authorList>
    </citation>
    <scope>NUCLEOTIDE SEQUENCE [LARGE SCALE GENOMIC DNA]</scope>
    <source>
        <strain evidence="1 2">CH01</strain>
    </source>
</reference>
<gene>
    <name evidence="1" type="ORF">BED47_21695</name>
</gene>
<accession>A0ABX2ZPS5</accession>
<dbReference type="EMBL" id="MDKC01000014">
    <property type="protein sequence ID" value="ODG91745.1"/>
    <property type="molecule type" value="Genomic_DNA"/>
</dbReference>
<proteinExistence type="predicted"/>
<sequence>MDGICPLCNGIEQYKLKCPICENHCEDKGRAVDYEDKYSPYLDYDISAKADGLTEQNSNQYCTHMFNCPDCNEGFLKIIEKIK</sequence>
<dbReference type="RefSeq" id="WP_025568534.1">
    <property type="nucleotide sequence ID" value="NZ_MDKC01000014.1"/>
</dbReference>
<organism evidence="1 2">
    <name type="scientific">Gottfriedia luciferensis</name>
    <dbReference type="NCBI Taxonomy" id="178774"/>
    <lineage>
        <taxon>Bacteria</taxon>
        <taxon>Bacillati</taxon>
        <taxon>Bacillota</taxon>
        <taxon>Bacilli</taxon>
        <taxon>Bacillales</taxon>
        <taxon>Bacillaceae</taxon>
        <taxon>Gottfriedia</taxon>
    </lineage>
</organism>
<evidence type="ECO:0000313" key="2">
    <source>
        <dbReference type="Proteomes" id="UP000094580"/>
    </source>
</evidence>
<keyword evidence="2" id="KW-1185">Reference proteome</keyword>
<evidence type="ECO:0000313" key="1">
    <source>
        <dbReference type="EMBL" id="ODG91745.1"/>
    </source>
</evidence>
<protein>
    <submittedName>
        <fullName evidence="1">Uncharacterized protein</fullName>
    </submittedName>
</protein>
<name>A0ABX2ZPS5_9BACI</name>
<comment type="caution">
    <text evidence="1">The sequence shown here is derived from an EMBL/GenBank/DDBJ whole genome shotgun (WGS) entry which is preliminary data.</text>
</comment>